<dbReference type="PANTHER" id="PTHR15555">
    <property type="entry name" value="ZINC FINGER HIT DOMAIN CONTAINING PROTEIN 2 PROTEIN FON -RELATED"/>
    <property type="match status" value="1"/>
</dbReference>
<feature type="region of interest" description="Disordered" evidence="1">
    <location>
        <begin position="213"/>
        <end position="255"/>
    </location>
</feature>
<evidence type="ECO:0000259" key="2">
    <source>
        <dbReference type="Pfam" id="PF04925"/>
    </source>
</evidence>
<accession>A0A5C7I358</accession>
<reference evidence="4" key="1">
    <citation type="journal article" date="2019" name="Gigascience">
        <title>De novo genome assembly of the endangered Acer yangbiense, a plant species with extremely small populations endemic to Yunnan Province, China.</title>
        <authorList>
            <person name="Yang J."/>
            <person name="Wariss H.M."/>
            <person name="Tao L."/>
            <person name="Zhang R."/>
            <person name="Yun Q."/>
            <person name="Hollingsworth P."/>
            <person name="Dao Z."/>
            <person name="Luo G."/>
            <person name="Guo H."/>
            <person name="Ma Y."/>
            <person name="Sun W."/>
        </authorList>
    </citation>
    <scope>NUCLEOTIDE SEQUENCE [LARGE SCALE GENOMIC DNA]</scope>
    <source>
        <strain evidence="4">cv. Malutang</strain>
    </source>
</reference>
<sequence length="455" mass="51141">MLLGDMADSILTSEKPSSSSSLLNPPSQIICRVILAWFLSARSNFHSILALDVIPDIVRLNATRYRLDLFLQMSMRNSTNFYWPGILGLYFLIFGRRKSHSSRCTESFMRENVVDEMRQMQSDDQTKQKMLDILKRFHSEEEVDVMDEDESTLSEETIQKVLSGGQINFDDLSADEKRLFQRAVASGELSKMIEPWEPWWLKPSARTISLSKQGTQLVQPVSKQEASVQSDEDLESNESGEIPPGPETPLAPVSKLSSTEPSPLLAVHLVDIIYSYCFTLRVYNGDWQSDALGSAMMVLSVSSVLGQGEQPETIREAVSYCLEQTCSSYKHMGGLKFGLAIIDDVVSLLSLGSSALVCSLCDLQRLIQAGEKDLKSDKTRKLRKSEIRSKLKLAKRKIYFIMCWVHEQPGEAWSSSATILRAEKISFTDYGDSKGSVKMESKAEPRSKIMIEEIK</sequence>
<dbReference type="EMBL" id="VAHF01000004">
    <property type="protein sequence ID" value="TXG62872.1"/>
    <property type="molecule type" value="Genomic_DNA"/>
</dbReference>
<name>A0A5C7I358_9ROSI</name>
<dbReference type="Proteomes" id="UP000323000">
    <property type="component" value="Chromosome 4"/>
</dbReference>
<proteinExistence type="predicted"/>
<organism evidence="3 4">
    <name type="scientific">Acer yangbiense</name>
    <dbReference type="NCBI Taxonomy" id="1000413"/>
    <lineage>
        <taxon>Eukaryota</taxon>
        <taxon>Viridiplantae</taxon>
        <taxon>Streptophyta</taxon>
        <taxon>Embryophyta</taxon>
        <taxon>Tracheophyta</taxon>
        <taxon>Spermatophyta</taxon>
        <taxon>Magnoliopsida</taxon>
        <taxon>eudicotyledons</taxon>
        <taxon>Gunneridae</taxon>
        <taxon>Pentapetalae</taxon>
        <taxon>rosids</taxon>
        <taxon>malvids</taxon>
        <taxon>Sapindales</taxon>
        <taxon>Sapindaceae</taxon>
        <taxon>Hippocastanoideae</taxon>
        <taxon>Acereae</taxon>
        <taxon>Acer</taxon>
    </lineage>
</organism>
<dbReference type="Pfam" id="PF04925">
    <property type="entry name" value="SHQ1"/>
    <property type="match status" value="1"/>
</dbReference>
<evidence type="ECO:0000256" key="1">
    <source>
        <dbReference type="SAM" id="MobiDB-lite"/>
    </source>
</evidence>
<dbReference type="PANTHER" id="PTHR15555:SF0">
    <property type="entry name" value="ZINC FINGER HIT DOMAIN-CONTAINING PROTEIN 2"/>
    <property type="match status" value="1"/>
</dbReference>
<gene>
    <name evidence="3" type="ORF">EZV62_009866</name>
</gene>
<dbReference type="AlphaFoldDB" id="A0A5C7I358"/>
<evidence type="ECO:0000313" key="3">
    <source>
        <dbReference type="EMBL" id="TXG62872.1"/>
    </source>
</evidence>
<feature type="compositionally biased region" description="Polar residues" evidence="1">
    <location>
        <begin position="213"/>
        <end position="229"/>
    </location>
</feature>
<dbReference type="InterPro" id="IPR039646">
    <property type="entry name" value="ZNHIT2"/>
</dbReference>
<keyword evidence="4" id="KW-1185">Reference proteome</keyword>
<dbReference type="InterPro" id="IPR007009">
    <property type="entry name" value="Shq1_C"/>
</dbReference>
<comment type="caution">
    <text evidence="3">The sequence shown here is derived from an EMBL/GenBank/DDBJ whole genome shotgun (WGS) entry which is preliminary data.</text>
</comment>
<evidence type="ECO:0000313" key="4">
    <source>
        <dbReference type="Proteomes" id="UP000323000"/>
    </source>
</evidence>
<feature type="domain" description="Shq1 C-terminal" evidence="2">
    <location>
        <begin position="262"/>
        <end position="370"/>
    </location>
</feature>
<protein>
    <recommendedName>
        <fullName evidence="2">Shq1 C-terminal domain-containing protein</fullName>
    </recommendedName>
</protein>
<dbReference type="OrthoDB" id="18412at2759"/>